<feature type="transmembrane region" description="Helical" evidence="1">
    <location>
        <begin position="36"/>
        <end position="61"/>
    </location>
</feature>
<feature type="transmembrane region" description="Helical" evidence="1">
    <location>
        <begin position="6"/>
        <end position="24"/>
    </location>
</feature>
<keyword evidence="1" id="KW-1133">Transmembrane helix</keyword>
<feature type="transmembrane region" description="Helical" evidence="1">
    <location>
        <begin position="135"/>
        <end position="157"/>
    </location>
</feature>
<name>A0A3B0X159_9ZZZZ</name>
<feature type="transmembrane region" description="Helical" evidence="1">
    <location>
        <begin position="169"/>
        <end position="189"/>
    </location>
</feature>
<feature type="transmembrane region" description="Helical" evidence="1">
    <location>
        <begin position="105"/>
        <end position="123"/>
    </location>
</feature>
<keyword evidence="1" id="KW-0812">Transmembrane</keyword>
<organism evidence="2">
    <name type="scientific">hydrothermal vent metagenome</name>
    <dbReference type="NCBI Taxonomy" id="652676"/>
    <lineage>
        <taxon>unclassified sequences</taxon>
        <taxon>metagenomes</taxon>
        <taxon>ecological metagenomes</taxon>
    </lineage>
</organism>
<feature type="transmembrane region" description="Helical" evidence="1">
    <location>
        <begin position="201"/>
        <end position="223"/>
    </location>
</feature>
<gene>
    <name evidence="2" type="ORF">MNBD_GAMMA11-2540</name>
</gene>
<accession>A0A3B0X159</accession>
<protein>
    <submittedName>
        <fullName evidence="2">Uncharacterized protein</fullName>
    </submittedName>
</protein>
<proteinExistence type="predicted"/>
<evidence type="ECO:0000313" key="2">
    <source>
        <dbReference type="EMBL" id="VAW61511.1"/>
    </source>
</evidence>
<dbReference type="EMBL" id="UOFG01000148">
    <property type="protein sequence ID" value="VAW61511.1"/>
    <property type="molecule type" value="Genomic_DNA"/>
</dbReference>
<sequence>MHFSSIPFLIAIISGFLGFLILRLRRLGLVNNAEHNGVIALIVVLLLWGGVSGFLADWGIYARKDFLAMAPGYWLPFIPVIITVILMSVFKPLRNGLRKLVDGSPGHWLTGIHMIRILATGSLVKASNGLFPEKFAWYVGIPDLIFGVSAVVITLWARKGRVSDRGLMAWHMLGAMVILVPANGFMHLYMQEALFEELFVFPMVLAPTLVVPTLVMLNLLVVWRSIEKNMSRNTRANSLAKPE</sequence>
<evidence type="ECO:0000256" key="1">
    <source>
        <dbReference type="SAM" id="Phobius"/>
    </source>
</evidence>
<dbReference type="AlphaFoldDB" id="A0A3B0X159"/>
<feature type="transmembrane region" description="Helical" evidence="1">
    <location>
        <begin position="73"/>
        <end position="93"/>
    </location>
</feature>
<keyword evidence="1" id="KW-0472">Membrane</keyword>
<reference evidence="2" key="1">
    <citation type="submission" date="2018-06" db="EMBL/GenBank/DDBJ databases">
        <authorList>
            <person name="Zhirakovskaya E."/>
        </authorList>
    </citation>
    <scope>NUCLEOTIDE SEQUENCE</scope>
</reference>